<dbReference type="PROSITE" id="PS50005">
    <property type="entry name" value="TPR"/>
    <property type="match status" value="1"/>
</dbReference>
<keyword evidence="4" id="KW-1185">Reference proteome</keyword>
<accession>A0A8J7MUT4</accession>
<keyword evidence="2" id="KW-0732">Signal</keyword>
<dbReference type="RefSeq" id="WP_202658979.1">
    <property type="nucleotide sequence ID" value="NZ_JAESVP010000003.1"/>
</dbReference>
<dbReference type="Proteomes" id="UP000619033">
    <property type="component" value="Unassembled WGS sequence"/>
</dbReference>
<protein>
    <submittedName>
        <fullName evidence="3">Tetratricopeptide repeat protein</fullName>
    </submittedName>
</protein>
<dbReference type="SUPFAM" id="SSF48452">
    <property type="entry name" value="TPR-like"/>
    <property type="match status" value="1"/>
</dbReference>
<evidence type="ECO:0000313" key="3">
    <source>
        <dbReference type="EMBL" id="MBL4927844.1"/>
    </source>
</evidence>
<keyword evidence="1" id="KW-0802">TPR repeat</keyword>
<evidence type="ECO:0000256" key="1">
    <source>
        <dbReference type="PROSITE-ProRule" id="PRU00339"/>
    </source>
</evidence>
<dbReference type="Pfam" id="PF14559">
    <property type="entry name" value="TPR_19"/>
    <property type="match status" value="1"/>
</dbReference>
<reference evidence="3" key="1">
    <citation type="submission" date="2021-01" db="EMBL/GenBank/DDBJ databases">
        <title>Genome seq and assembly of Tabrizicola sp. KVB23.</title>
        <authorList>
            <person name="Chhetri G."/>
        </authorList>
    </citation>
    <scope>NUCLEOTIDE SEQUENCE</scope>
    <source>
        <strain evidence="3">KVB23</strain>
    </source>
</reference>
<sequence length="178" mass="19605">MRLLHAIALFATLPFAALAVGSDDSDPPKPTQTTTQCKNGEVWDEAQQKCVPPQHNDLSNDTRFRAVRELAWAGRYDDAMLVLSSMTEGETDRVLTYRGFILRKSGNIEQGIVAYEAALKLNPHNILTHSYYGQLLVEMNEVDAARVHLAAIRADGGQGTWAEASLAHAIDTGLTYTY</sequence>
<dbReference type="InterPro" id="IPR019734">
    <property type="entry name" value="TPR_rpt"/>
</dbReference>
<evidence type="ECO:0000256" key="2">
    <source>
        <dbReference type="SAM" id="SignalP"/>
    </source>
</evidence>
<dbReference type="AlphaFoldDB" id="A0A8J7MUT4"/>
<feature type="repeat" description="TPR" evidence="1">
    <location>
        <begin position="92"/>
        <end position="125"/>
    </location>
</feature>
<comment type="caution">
    <text evidence="3">The sequence shown here is derived from an EMBL/GenBank/DDBJ whole genome shotgun (WGS) entry which is preliminary data.</text>
</comment>
<dbReference type="Gene3D" id="1.25.40.10">
    <property type="entry name" value="Tetratricopeptide repeat domain"/>
    <property type="match status" value="1"/>
</dbReference>
<dbReference type="EMBL" id="JAESVP010000003">
    <property type="protein sequence ID" value="MBL4927844.1"/>
    <property type="molecule type" value="Genomic_DNA"/>
</dbReference>
<evidence type="ECO:0000313" key="4">
    <source>
        <dbReference type="Proteomes" id="UP000619033"/>
    </source>
</evidence>
<dbReference type="InterPro" id="IPR011990">
    <property type="entry name" value="TPR-like_helical_dom_sf"/>
</dbReference>
<gene>
    <name evidence="3" type="ORF">JI744_06980</name>
</gene>
<feature type="chain" id="PRO_5035262996" evidence="2">
    <location>
        <begin position="20"/>
        <end position="178"/>
    </location>
</feature>
<feature type="signal peptide" evidence="2">
    <location>
        <begin position="1"/>
        <end position="19"/>
    </location>
</feature>
<proteinExistence type="predicted"/>
<organism evidence="3 4">
    <name type="scientific">Fuscibacter oryzae</name>
    <dbReference type="NCBI Taxonomy" id="2803939"/>
    <lineage>
        <taxon>Bacteria</taxon>
        <taxon>Pseudomonadati</taxon>
        <taxon>Pseudomonadota</taxon>
        <taxon>Alphaproteobacteria</taxon>
        <taxon>Rhodobacterales</taxon>
        <taxon>Paracoccaceae</taxon>
        <taxon>Fuscibacter</taxon>
    </lineage>
</organism>
<name>A0A8J7MUT4_9RHOB</name>